<dbReference type="InterPro" id="IPR001251">
    <property type="entry name" value="CRAL-TRIO_dom"/>
</dbReference>
<dbReference type="SUPFAM" id="SSF52087">
    <property type="entry name" value="CRAL/TRIO domain"/>
    <property type="match status" value="1"/>
</dbReference>
<organism evidence="4 5">
    <name type="scientific">Litomosoides sigmodontis</name>
    <name type="common">Filarial nematode worm</name>
    <dbReference type="NCBI Taxonomy" id="42156"/>
    <lineage>
        <taxon>Eukaryota</taxon>
        <taxon>Metazoa</taxon>
        <taxon>Ecdysozoa</taxon>
        <taxon>Nematoda</taxon>
        <taxon>Chromadorea</taxon>
        <taxon>Rhabditida</taxon>
        <taxon>Spirurina</taxon>
        <taxon>Spiruromorpha</taxon>
        <taxon>Filarioidea</taxon>
        <taxon>Onchocercidae</taxon>
        <taxon>Litomosoides</taxon>
    </lineage>
</organism>
<name>A0A3P6SSC8_LITSI</name>
<dbReference type="Gene3D" id="2.60.120.680">
    <property type="entry name" value="GOLD domain"/>
    <property type="match status" value="1"/>
</dbReference>
<dbReference type="SMART" id="SM00516">
    <property type="entry name" value="SEC14"/>
    <property type="match status" value="1"/>
</dbReference>
<evidence type="ECO:0000313" key="4">
    <source>
        <dbReference type="EMBL" id="VDK72923.1"/>
    </source>
</evidence>
<reference evidence="4 5" key="1">
    <citation type="submission" date="2018-08" db="EMBL/GenBank/DDBJ databases">
        <authorList>
            <person name="Laetsch R D."/>
            <person name="Stevens L."/>
            <person name="Kumar S."/>
            <person name="Blaxter L. M."/>
        </authorList>
    </citation>
    <scope>NUCLEOTIDE SEQUENCE [LARGE SCALE GENOMIC DNA]</scope>
</reference>
<evidence type="ECO:0000313" key="5">
    <source>
        <dbReference type="Proteomes" id="UP000277928"/>
    </source>
</evidence>
<proteinExistence type="predicted"/>
<dbReference type="PROSITE" id="PS50191">
    <property type="entry name" value="CRAL_TRIO"/>
    <property type="match status" value="1"/>
</dbReference>
<feature type="region of interest" description="Disordered" evidence="1">
    <location>
        <begin position="204"/>
        <end position="223"/>
    </location>
</feature>
<feature type="compositionally biased region" description="Basic and acidic residues" evidence="1">
    <location>
        <begin position="204"/>
        <end position="217"/>
    </location>
</feature>
<dbReference type="Gene3D" id="3.40.525.10">
    <property type="entry name" value="CRAL-TRIO lipid binding domain"/>
    <property type="match status" value="1"/>
</dbReference>
<dbReference type="EMBL" id="UYRX01000080">
    <property type="protein sequence ID" value="VDK72923.1"/>
    <property type="molecule type" value="Genomic_DNA"/>
</dbReference>
<dbReference type="Pfam" id="PF04707">
    <property type="entry name" value="PRELI"/>
    <property type="match status" value="1"/>
</dbReference>
<dbReference type="PROSITE" id="PS50904">
    <property type="entry name" value="PRELI_MSF1"/>
    <property type="match status" value="1"/>
</dbReference>
<dbReference type="InterPro" id="IPR036273">
    <property type="entry name" value="CRAL/TRIO_N_dom_sf"/>
</dbReference>
<feature type="domain" description="PRELI/MSF1" evidence="3">
    <location>
        <begin position="2"/>
        <end position="175"/>
    </location>
</feature>
<dbReference type="PANTHER" id="PTHR23324:SF66">
    <property type="entry name" value="PROTEIN REAL-TIME"/>
    <property type="match status" value="1"/>
</dbReference>
<dbReference type="SMART" id="SM01100">
    <property type="entry name" value="CRAL_TRIO_N"/>
    <property type="match status" value="1"/>
</dbReference>
<dbReference type="PANTHER" id="PTHR23324">
    <property type="entry name" value="SEC14 RELATED PROTEIN"/>
    <property type="match status" value="1"/>
</dbReference>
<protein>
    <recommendedName>
        <fullName evidence="6">CRAL-TRIO domain-containing protein</fullName>
    </recommendedName>
</protein>
<feature type="domain" description="CRAL-TRIO" evidence="2">
    <location>
        <begin position="335"/>
        <end position="509"/>
    </location>
</feature>
<dbReference type="OMA" id="AEWTCFD"/>
<dbReference type="InterPro" id="IPR036865">
    <property type="entry name" value="CRAL-TRIO_dom_sf"/>
</dbReference>
<evidence type="ECO:0000256" key="1">
    <source>
        <dbReference type="SAM" id="MobiDB-lite"/>
    </source>
</evidence>
<dbReference type="AlphaFoldDB" id="A0A3P6SSC8"/>
<dbReference type="Pfam" id="PF00650">
    <property type="entry name" value="CRAL_TRIO"/>
    <property type="match status" value="1"/>
</dbReference>
<dbReference type="InterPro" id="IPR011074">
    <property type="entry name" value="CRAL/TRIO_N_dom"/>
</dbReference>
<dbReference type="OrthoDB" id="30289at2759"/>
<dbReference type="SUPFAM" id="SSF46938">
    <property type="entry name" value="CRAL/TRIO N-terminal domain"/>
    <property type="match status" value="1"/>
</dbReference>
<evidence type="ECO:0008006" key="6">
    <source>
        <dbReference type="Google" id="ProtNLM"/>
    </source>
</evidence>
<sequence length="735" mass="83306">MVQTYQSPVRVYKYPFEMVMAAYEKRFPTCPQIPIFVGSEIIYECHSEDGAEETIERRCQLNIDAPYLIKKIAGVDYVYFIQKNSLNRRTRTLVIEAKNISFATRIDVKETCVYYVHPENSDWTCFEQSGSLDVKSFFGFESTVEKLAVKQYAANLAKGKEVLEYFINELIKSGVTFIPPYTDATESATDSAIDVSKTADEEQKVTDKVDSEVERQRVPSSQTRRFSLTRKSSVSLLPRKSIAPRNSVDDSETRLEAESIRRFLGKLSTLEESRLCELKYGLQDTLKGKLPNDAHLLRFLRARNFDVARASDMVQKSVKWRKQHNVDKILQEFEAPLILKQFFPGCWHYNDKEGRPVFILRLGKLDVKGLLRSCGMEIIMKFTLSVVEEGLIKTTKATKMLGAPISTWTLLVDLEGLSMRHLWRPGIQALLRIIEVAEAHYPETMGLVLIARAPRVFPILWTLISPFIDENTRKKFMINAGEPVISELKKYIEEQYIPEFLGGTCLCMASEGGHVPKSLYKPVEEVGSLSFNFFYKSLIWQSNKTVIEDDVLKSTYQSANIYKGIPHEVVVRVTAEGCVLTWDFDILKGECEFLIYYTEKQVQAATALNSPSALTSIGSAATNSVLLCDPKLTAGVNLKLEEQPVQLTEGDSMQGSHYCPQAGYYILQWRYLEAARNQTFDFSLSSHKCKIMYYHELLDSSDFRGSVASLESCRSSFSSLAAAASINTPLSTRKN</sequence>
<dbReference type="InterPro" id="IPR036598">
    <property type="entry name" value="GOLD_dom_sf"/>
</dbReference>
<keyword evidence="5" id="KW-1185">Reference proteome</keyword>
<dbReference type="Proteomes" id="UP000277928">
    <property type="component" value="Unassembled WGS sequence"/>
</dbReference>
<dbReference type="Pfam" id="PF03765">
    <property type="entry name" value="CRAL_TRIO_N"/>
    <property type="match status" value="1"/>
</dbReference>
<dbReference type="InterPro" id="IPR006797">
    <property type="entry name" value="PRELI/MSF1_dom"/>
</dbReference>
<gene>
    <name evidence="4" type="ORF">NLS_LOCUS1936</name>
</gene>
<dbReference type="GO" id="GO:0005737">
    <property type="term" value="C:cytoplasm"/>
    <property type="evidence" value="ECO:0007669"/>
    <property type="project" value="TreeGrafter"/>
</dbReference>
<dbReference type="CDD" id="cd00170">
    <property type="entry name" value="SEC14"/>
    <property type="match status" value="1"/>
</dbReference>
<evidence type="ECO:0000259" key="3">
    <source>
        <dbReference type="PROSITE" id="PS50904"/>
    </source>
</evidence>
<dbReference type="STRING" id="42156.A0A3P6SSC8"/>
<accession>A0A3P6SSC8</accession>
<evidence type="ECO:0000259" key="2">
    <source>
        <dbReference type="PROSITE" id="PS50191"/>
    </source>
</evidence>
<dbReference type="SUPFAM" id="SSF101576">
    <property type="entry name" value="Supernatant protein factor (SPF), C-terminal domain"/>
    <property type="match status" value="1"/>
</dbReference>
<dbReference type="InterPro" id="IPR051064">
    <property type="entry name" value="SEC14/CRAL-TRIO_domain"/>
</dbReference>